<evidence type="ECO:0000259" key="2">
    <source>
        <dbReference type="Pfam" id="PF24181"/>
    </source>
</evidence>
<evidence type="ECO:0000259" key="1">
    <source>
        <dbReference type="Pfam" id="PF24173"/>
    </source>
</evidence>
<protein>
    <recommendedName>
        <fullName evidence="5">TELO2-interacting protein 1</fullName>
    </recommendedName>
</protein>
<dbReference type="Pfam" id="PF21547">
    <property type="entry name" value="TTI1"/>
    <property type="match status" value="1"/>
</dbReference>
<name>A0AA84ZZA7_9TREM</name>
<dbReference type="PANTHER" id="PTHR18460">
    <property type="entry name" value="TEL2 INTERACTING PROTEIN 1 TTI1 FAMILY MEMBER"/>
    <property type="match status" value="1"/>
</dbReference>
<evidence type="ECO:0000313" key="3">
    <source>
        <dbReference type="Proteomes" id="UP000050790"/>
    </source>
</evidence>
<organism evidence="3 4">
    <name type="scientific">Schistosoma margrebowiei</name>
    <dbReference type="NCBI Taxonomy" id="48269"/>
    <lineage>
        <taxon>Eukaryota</taxon>
        <taxon>Metazoa</taxon>
        <taxon>Spiralia</taxon>
        <taxon>Lophotrochozoa</taxon>
        <taxon>Platyhelminthes</taxon>
        <taxon>Trematoda</taxon>
        <taxon>Digenea</taxon>
        <taxon>Strigeidida</taxon>
        <taxon>Schistosomatoidea</taxon>
        <taxon>Schistosomatidae</taxon>
        <taxon>Schistosoma</taxon>
    </lineage>
</organism>
<sequence length="1202" mass="136125">MTECDQESTIKYLRFVLDNCEENNKYLVFDQVHNSLRSLLLRKKYPNLSQNINFRKLKNDEVESIYRTYSHLFEISANVDRSKACVEFLDDMSTVLYLITSENPDCKLWSLLSEECCLAFTSALKTLFSSIRYNEVMSVTAPECLPIISHICSFLLDLSEYSKNRNVCCNSLSTLSLIALPVNAFHEVNDDADDLLKGHLANSLKSFLPGFSQSFYRIITANHKVWSSIKVAAFNAWSSILISVFQNEPGSNNVQKTKSTKECENFTSEWFKTTQSHLTSLVSKTVDSVIHTQLELDVDRNVRLSAAFTHWLGVLLLKCHSLTNIRESQHLRYTVVSGLLMLASQSSLKNSISNQSSLKESSLLAQKLLSDFTTIHEGDVNSLVVPKSLTNLFGHELIRKAAFDSLTEQVNFLLSQLFSLLDESQLQKRLRTILGHLNVLDPEDICTFVHSSETFHRFCSALAKFLNFNFSSVELQELIYLLPLNYDHSSVHCIPANSILPCNLFRKSFQYFRDHSTLMIIQAIAGKIASQRETVDLFLDTCRDIMVESDNCLHNSCLLLIIGAIAGYISRDKIPWSERENLCLSLMSLYFDRDVLTLPTRPSKCVNTTSDIIITNGNNDMDYSTSLVHLSNDRIPTNHLSNVSTYKSWPPINSNENPAISEINQLGDVKMKSITICLLLEMFCTVSQLNTLTVNNDVEKVHTDQHFTECLRIGLLPTISFASRSDLIGQTARVCLDQVAKNCKYSSVSELITANANHLVSSITLDLHRVNLLTMTNSSNGNNAISLSSEVEQSLLSACNATNALFEYCTINVLPVLKPMVTKMLSSLDVTYEYTTELFLTPFYQLMQTCRKWNELVTRNNKCSNRATDSSPVVESITNQQKTTNYSECRKSRLTDLYQKTISLVSETRSLHHIKPINQTNEANYTDTLNQPEKIKMDPVNDDMDNDENHTFPDHLQIVEEVMLRCIHLMADGNPKLRMLSMNVLKEGCLTLENETNLLLPIVHKIWTSLMKRFHDNHAIVVEKAFDLLTVLSKVAGNFIRQRASSEIIPPLVLFLTRGATVSASASKSYKYLTSYRVQKRLLKEIGPLCIQMGLLSQSLRPVINVLVMYLDNSQPEGLQQASMSSIEIIWTLDPGSTWALLINHLSDSDIQCIYSQRLVKPFEIIQVYHHPIDGHKDLNLKLQNISILLNKLHEISDEITK</sequence>
<dbReference type="WBParaSite" id="SMRG1_55200.3">
    <property type="protein sequence ID" value="SMRG1_55200.3"/>
    <property type="gene ID" value="SMRG1_55200"/>
</dbReference>
<dbReference type="InterPro" id="IPR049362">
    <property type="entry name" value="TTI1_rpt"/>
</dbReference>
<feature type="domain" description="TTI1 C-terminal TPR" evidence="2">
    <location>
        <begin position="878"/>
        <end position="1139"/>
    </location>
</feature>
<dbReference type="Proteomes" id="UP000050790">
    <property type="component" value="Unassembled WGS sequence"/>
</dbReference>
<dbReference type="Pfam" id="PF24173">
    <property type="entry name" value="TPR_TTI1_N"/>
    <property type="match status" value="1"/>
</dbReference>
<reference evidence="4" key="1">
    <citation type="submission" date="2023-11" db="UniProtKB">
        <authorList>
            <consortium name="WormBaseParasite"/>
        </authorList>
    </citation>
    <scope>IDENTIFICATION</scope>
</reference>
<dbReference type="InterPro" id="IPR057566">
    <property type="entry name" value="TPR_TTI1_N"/>
</dbReference>
<dbReference type="InterPro" id="IPR011989">
    <property type="entry name" value="ARM-like"/>
</dbReference>
<dbReference type="InterPro" id="IPR016024">
    <property type="entry name" value="ARM-type_fold"/>
</dbReference>
<dbReference type="InterPro" id="IPR057567">
    <property type="entry name" value="TPR_TTI1_C"/>
</dbReference>
<dbReference type="GO" id="GO:0005737">
    <property type="term" value="C:cytoplasm"/>
    <property type="evidence" value="ECO:0007669"/>
    <property type="project" value="TreeGrafter"/>
</dbReference>
<dbReference type="SUPFAM" id="SSF48371">
    <property type="entry name" value="ARM repeat"/>
    <property type="match status" value="1"/>
</dbReference>
<evidence type="ECO:0000313" key="4">
    <source>
        <dbReference type="WBParaSite" id="SMRG1_55200.3"/>
    </source>
</evidence>
<proteinExistence type="predicted"/>
<accession>A0AA84ZZA7</accession>
<dbReference type="Pfam" id="PF24181">
    <property type="entry name" value="TPR_TTI1_C"/>
    <property type="match status" value="1"/>
</dbReference>
<evidence type="ECO:0008006" key="5">
    <source>
        <dbReference type="Google" id="ProtNLM"/>
    </source>
</evidence>
<dbReference type="InterPro" id="IPR052587">
    <property type="entry name" value="TELO2-interacting_protein_1"/>
</dbReference>
<dbReference type="PANTHER" id="PTHR18460:SF3">
    <property type="entry name" value="TELO2-INTERACTING PROTEIN 1 HOMOLOG"/>
    <property type="match status" value="1"/>
</dbReference>
<dbReference type="Gene3D" id="1.25.10.10">
    <property type="entry name" value="Leucine-rich Repeat Variant"/>
    <property type="match status" value="1"/>
</dbReference>
<dbReference type="AlphaFoldDB" id="A0AA84ZZA7"/>
<feature type="domain" description="TTI1 N-terminal TPR" evidence="1">
    <location>
        <begin position="52"/>
        <end position="295"/>
    </location>
</feature>